<feature type="transmembrane region" description="Helical" evidence="6">
    <location>
        <begin position="33"/>
        <end position="50"/>
    </location>
</feature>
<dbReference type="Proteomes" id="UP000574133">
    <property type="component" value="Unassembled WGS sequence"/>
</dbReference>
<dbReference type="PANTHER" id="PTHR30386:SF26">
    <property type="entry name" value="TRANSPORT PROTEIN COMB"/>
    <property type="match status" value="1"/>
</dbReference>
<dbReference type="RefSeq" id="WP_185180755.1">
    <property type="nucleotide sequence ID" value="NZ_CBCSEP010000003.1"/>
</dbReference>
<evidence type="ECO:0000313" key="7">
    <source>
        <dbReference type="EMBL" id="MBB6679496.1"/>
    </source>
</evidence>
<dbReference type="GO" id="GO:0016020">
    <property type="term" value="C:membrane"/>
    <property type="evidence" value="ECO:0007669"/>
    <property type="project" value="UniProtKB-SubCell"/>
</dbReference>
<keyword evidence="5 6" id="KW-0472">Membrane</keyword>
<dbReference type="NCBIfam" id="TIGR03794">
    <property type="entry name" value="NHLM_micro_HlyD"/>
    <property type="match status" value="1"/>
</dbReference>
<evidence type="ECO:0000256" key="4">
    <source>
        <dbReference type="ARBA" id="ARBA00022989"/>
    </source>
</evidence>
<comment type="subcellular location">
    <subcellularLocation>
        <location evidence="1">Membrane</location>
        <topology evidence="1">Single-pass membrane protein</topology>
    </subcellularLocation>
</comment>
<gene>
    <name evidence="7" type="ORF">H4Q31_19610</name>
</gene>
<organism evidence="7 8">
    <name type="scientific">Cohnella lubricantis</name>
    <dbReference type="NCBI Taxonomy" id="2163172"/>
    <lineage>
        <taxon>Bacteria</taxon>
        <taxon>Bacillati</taxon>
        <taxon>Bacillota</taxon>
        <taxon>Bacilli</taxon>
        <taxon>Bacillales</taxon>
        <taxon>Paenibacillaceae</taxon>
        <taxon>Cohnella</taxon>
    </lineage>
</organism>
<dbReference type="PANTHER" id="PTHR30386">
    <property type="entry name" value="MEMBRANE FUSION SUBUNIT OF EMRAB-TOLC MULTIDRUG EFFLUX PUMP"/>
    <property type="match status" value="1"/>
</dbReference>
<dbReference type="InterPro" id="IPR050739">
    <property type="entry name" value="MFP"/>
</dbReference>
<name>A0A841TGK0_9BACL</name>
<evidence type="ECO:0000256" key="1">
    <source>
        <dbReference type="ARBA" id="ARBA00004167"/>
    </source>
</evidence>
<dbReference type="EMBL" id="JACJVN010000086">
    <property type="protein sequence ID" value="MBB6679496.1"/>
    <property type="molecule type" value="Genomic_DNA"/>
</dbReference>
<keyword evidence="3 6" id="KW-0812">Transmembrane</keyword>
<keyword evidence="8" id="KW-1185">Reference proteome</keyword>
<evidence type="ECO:0000256" key="3">
    <source>
        <dbReference type="ARBA" id="ARBA00022692"/>
    </source>
</evidence>
<protein>
    <submittedName>
        <fullName evidence="7">NHLP bacteriocin system secretion protein</fullName>
    </submittedName>
</protein>
<sequence>MAAKNIFRKSAIDRLSSPEQLDTLPRMTSPKGWLILAAVGLLVAIAIVWACTGSQSVTLAGQGVIVRPGGIVTIGSSVAGQVTDVRAQINDRVKRGDVIARVGQPELLEQLALLRSERETAAGADLAKLDAAIDTLEQQIAERTRIVSPYDGRVLEVGVRKYDPLDAGSAVATVELGEEGSSGLQAVMYLPAQTGKQVTPGMEAALNPTSVNKEEYGNLLGRVVSVSEYPATSTSMMATLGNEAYVRELSAGGQALLEVRIEMLTDGSTPSGYRWSTKKGPPMKLESGTPMTGSITLYKQKPITNVLPFLR</sequence>
<dbReference type="AlphaFoldDB" id="A0A841TGK0"/>
<proteinExistence type="inferred from homology"/>
<accession>A0A841TGK0</accession>
<dbReference type="InterPro" id="IPR022275">
    <property type="entry name" value="NHPM_bacteriocin_SS_HylD"/>
</dbReference>
<evidence type="ECO:0000313" key="8">
    <source>
        <dbReference type="Proteomes" id="UP000574133"/>
    </source>
</evidence>
<evidence type="ECO:0000256" key="6">
    <source>
        <dbReference type="SAM" id="Phobius"/>
    </source>
</evidence>
<dbReference type="Gene3D" id="2.40.50.100">
    <property type="match status" value="1"/>
</dbReference>
<evidence type="ECO:0000256" key="5">
    <source>
        <dbReference type="ARBA" id="ARBA00023136"/>
    </source>
</evidence>
<reference evidence="7 8" key="1">
    <citation type="submission" date="2020-08" db="EMBL/GenBank/DDBJ databases">
        <title>Cohnella phylogeny.</title>
        <authorList>
            <person name="Dunlap C."/>
        </authorList>
    </citation>
    <scope>NUCLEOTIDE SEQUENCE [LARGE SCALE GENOMIC DNA]</scope>
    <source>
        <strain evidence="7 8">DSM 103658</strain>
    </source>
</reference>
<evidence type="ECO:0000256" key="2">
    <source>
        <dbReference type="ARBA" id="ARBA00009477"/>
    </source>
</evidence>
<comment type="caution">
    <text evidence="7">The sequence shown here is derived from an EMBL/GenBank/DDBJ whole genome shotgun (WGS) entry which is preliminary data.</text>
</comment>
<comment type="similarity">
    <text evidence="2">Belongs to the membrane fusion protein (MFP) (TC 8.A.1) family.</text>
</comment>
<keyword evidence="4 6" id="KW-1133">Transmembrane helix</keyword>